<dbReference type="CDD" id="cd00009">
    <property type="entry name" value="AAA"/>
    <property type="match status" value="1"/>
</dbReference>
<dbReference type="InterPro" id="IPR027417">
    <property type="entry name" value="P-loop_NTPase"/>
</dbReference>
<dbReference type="GO" id="GO:0006260">
    <property type="term" value="P:DNA replication"/>
    <property type="evidence" value="ECO:0007669"/>
    <property type="project" value="TreeGrafter"/>
</dbReference>
<dbReference type="InterPro" id="IPR002611">
    <property type="entry name" value="IstB_ATP-bd"/>
</dbReference>
<comment type="caution">
    <text evidence="2">The sequence shown here is derived from an EMBL/GenBank/DDBJ whole genome shotgun (WGS) entry which is preliminary data.</text>
</comment>
<gene>
    <name evidence="2" type="ORF">ERX37_04860</name>
</gene>
<dbReference type="PANTHER" id="PTHR30050">
    <property type="entry name" value="CHROMOSOMAL REPLICATION INITIATOR PROTEIN DNAA"/>
    <property type="match status" value="1"/>
</dbReference>
<dbReference type="SUPFAM" id="SSF52540">
    <property type="entry name" value="P-loop containing nucleoside triphosphate hydrolases"/>
    <property type="match status" value="1"/>
</dbReference>
<dbReference type="Gene3D" id="3.40.50.300">
    <property type="entry name" value="P-loop containing nucleotide triphosphate hydrolases"/>
    <property type="match status" value="1"/>
</dbReference>
<dbReference type="Proteomes" id="UP000295328">
    <property type="component" value="Unassembled WGS sequence"/>
</dbReference>
<name>A0A4R6BP19_9STAP</name>
<dbReference type="OrthoDB" id="2052561at2"/>
<dbReference type="Pfam" id="PF01695">
    <property type="entry name" value="IstB_IS21"/>
    <property type="match status" value="1"/>
</dbReference>
<dbReference type="RefSeq" id="WP_133429513.1">
    <property type="nucleotide sequence ID" value="NZ_BMCC01000001.1"/>
</dbReference>
<evidence type="ECO:0000313" key="3">
    <source>
        <dbReference type="Proteomes" id="UP000295328"/>
    </source>
</evidence>
<keyword evidence="3" id="KW-1185">Reference proteome</keyword>
<dbReference type="PANTHER" id="PTHR30050:SF4">
    <property type="entry name" value="ATP-BINDING PROTEIN RV3427C IN INSERTION SEQUENCE-RELATED"/>
    <property type="match status" value="1"/>
</dbReference>
<dbReference type="AlphaFoldDB" id="A0A4R6BP19"/>
<protein>
    <submittedName>
        <fullName evidence="2">AAA family ATPase</fullName>
    </submittedName>
</protein>
<evidence type="ECO:0000313" key="2">
    <source>
        <dbReference type="EMBL" id="TDM03417.1"/>
    </source>
</evidence>
<dbReference type="GO" id="GO:0005524">
    <property type="term" value="F:ATP binding"/>
    <property type="evidence" value="ECO:0007669"/>
    <property type="project" value="InterPro"/>
</dbReference>
<feature type="domain" description="AAA+ ATPase" evidence="1">
    <location>
        <begin position="121"/>
        <end position="254"/>
    </location>
</feature>
<proteinExistence type="predicted"/>
<dbReference type="EMBL" id="SCWE01000001">
    <property type="protein sequence ID" value="TDM03417.1"/>
    <property type="molecule type" value="Genomic_DNA"/>
</dbReference>
<dbReference type="SMART" id="SM00382">
    <property type="entry name" value="AAA"/>
    <property type="match status" value="1"/>
</dbReference>
<organism evidence="2 3">
    <name type="scientific">Macrococcus hajekii</name>
    <dbReference type="NCBI Taxonomy" id="198482"/>
    <lineage>
        <taxon>Bacteria</taxon>
        <taxon>Bacillati</taxon>
        <taxon>Bacillota</taxon>
        <taxon>Bacilli</taxon>
        <taxon>Bacillales</taxon>
        <taxon>Staphylococcaceae</taxon>
        <taxon>Macrococcus</taxon>
    </lineage>
</organism>
<sequence>MTTTITESLKNLNISNYKFSPIVSESEPYICPGCFSKVQDITHEGGYTWKLGCNCNVNQAAKKSQERYEVIKHERYYRKSLPFIPPKFQNVSFDDYVPTNETNSKVKRICERYASNYDPYNPQSLFLYGDTGLGKSMLSACIMNELKTQYKIMYVDVNQLLNNISMSWNSNSELSKANYQERMTTYIRTADLVIFDDVGASARHSTMMAVLLTFIQSRLGKHSIFTTNLTHQELTADKDWKRIFSRMMENGTALELKGEDHRTKGKFTAVAHPTVKEVSKQPGYDLNNPPF</sequence>
<dbReference type="InterPro" id="IPR003593">
    <property type="entry name" value="AAA+_ATPase"/>
</dbReference>
<evidence type="ECO:0000259" key="1">
    <source>
        <dbReference type="SMART" id="SM00382"/>
    </source>
</evidence>
<accession>A0A4R6BP19</accession>
<reference evidence="2 3" key="1">
    <citation type="submission" date="2019-01" db="EMBL/GenBank/DDBJ databases">
        <title>Draft genome sequences of the type strains of six Macrococcus species.</title>
        <authorList>
            <person name="Mazhar S."/>
            <person name="Altermann E."/>
            <person name="Hill C."/>
            <person name="Mcauliffe O."/>
        </authorList>
    </citation>
    <scope>NUCLEOTIDE SEQUENCE [LARGE SCALE GENOMIC DNA]</scope>
    <source>
        <strain evidence="2 3">CCM4809</strain>
    </source>
</reference>